<name>A0A1V6PXW0_9EURO</name>
<accession>A0A1V6PXW0</accession>
<sequence length="326" mass="35488">MTIPSSPKLDGFDILQTNFKHAGDHPIRADLVIPQKPHSGKRPVILRFHSGGLVYGDSLFMDFWPHWLSDLALVHNAIIISPNYRLMPEGTSAQIYEDLGDIWSWLHSPSLKKLLASHSAPTEIDLDRILTAGESAGGLLSIQLALSHPAEIRAATAAYPPVDIGSDDYKLPREKPCFGTHVPESVIKAEENAATIGTAESSILAQSRLVYMLAALEHGTLNDLYEKGAEGVPRSVLYPMVKLEEPGVEIPVGGIAVIQGQQDSVVPAGGVEKFMGRVQEITAGKAGNEGVVLALRDGEHGFDLDVRYNEDWLKDTFKFAVDAWVK</sequence>
<reference evidence="3" key="1">
    <citation type="journal article" date="2017" name="Nat. Microbiol.">
        <title>Global analysis of biosynthetic gene clusters reveals vast potential of secondary metabolite production in Penicillium species.</title>
        <authorList>
            <person name="Nielsen J.C."/>
            <person name="Grijseels S."/>
            <person name="Prigent S."/>
            <person name="Ji B."/>
            <person name="Dainat J."/>
            <person name="Nielsen K.F."/>
            <person name="Frisvad J.C."/>
            <person name="Workman M."/>
            <person name="Nielsen J."/>
        </authorList>
    </citation>
    <scope>NUCLEOTIDE SEQUENCE [LARGE SCALE GENOMIC DNA]</scope>
    <source>
        <strain evidence="3">IBT 31811</strain>
    </source>
</reference>
<evidence type="ECO:0000313" key="3">
    <source>
        <dbReference type="Proteomes" id="UP000191672"/>
    </source>
</evidence>
<dbReference type="STRING" id="416450.A0A1V6PXW0"/>
<dbReference type="SUPFAM" id="SSF53474">
    <property type="entry name" value="alpha/beta-Hydrolases"/>
    <property type="match status" value="1"/>
</dbReference>
<gene>
    <name evidence="2" type="ORF">PENANT_c024G09008</name>
</gene>
<dbReference type="Proteomes" id="UP000191672">
    <property type="component" value="Unassembled WGS sequence"/>
</dbReference>
<dbReference type="InterPro" id="IPR013094">
    <property type="entry name" value="AB_hydrolase_3"/>
</dbReference>
<dbReference type="GO" id="GO:0016787">
    <property type="term" value="F:hydrolase activity"/>
    <property type="evidence" value="ECO:0007669"/>
    <property type="project" value="InterPro"/>
</dbReference>
<organism evidence="2 3">
    <name type="scientific">Penicillium antarcticum</name>
    <dbReference type="NCBI Taxonomy" id="416450"/>
    <lineage>
        <taxon>Eukaryota</taxon>
        <taxon>Fungi</taxon>
        <taxon>Dikarya</taxon>
        <taxon>Ascomycota</taxon>
        <taxon>Pezizomycotina</taxon>
        <taxon>Eurotiomycetes</taxon>
        <taxon>Eurotiomycetidae</taxon>
        <taxon>Eurotiales</taxon>
        <taxon>Aspergillaceae</taxon>
        <taxon>Penicillium</taxon>
    </lineage>
</organism>
<dbReference type="Pfam" id="PF07859">
    <property type="entry name" value="Abhydrolase_3"/>
    <property type="match status" value="1"/>
</dbReference>
<dbReference type="PANTHER" id="PTHR23024">
    <property type="entry name" value="ARYLACETAMIDE DEACETYLASE"/>
    <property type="match status" value="1"/>
</dbReference>
<dbReference type="GO" id="GO:0072330">
    <property type="term" value="P:monocarboxylic acid biosynthetic process"/>
    <property type="evidence" value="ECO:0007669"/>
    <property type="project" value="UniProtKB-ARBA"/>
</dbReference>
<evidence type="ECO:0000313" key="2">
    <source>
        <dbReference type="EMBL" id="OQD81888.1"/>
    </source>
</evidence>
<feature type="domain" description="Alpha/beta hydrolase fold-3" evidence="1">
    <location>
        <begin position="46"/>
        <end position="165"/>
    </location>
</feature>
<dbReference type="PANTHER" id="PTHR23024:SF339">
    <property type="entry name" value="ALPHA_BETA HYDROLASE FOLD-3 DOMAIN-CONTAINING PROTEIN"/>
    <property type="match status" value="1"/>
</dbReference>
<dbReference type="AlphaFoldDB" id="A0A1V6PXW0"/>
<dbReference type="InterPro" id="IPR050466">
    <property type="entry name" value="Carboxylest/Gibb_receptor"/>
</dbReference>
<protein>
    <recommendedName>
        <fullName evidence="1">Alpha/beta hydrolase fold-3 domain-containing protein</fullName>
    </recommendedName>
</protein>
<dbReference type="InterPro" id="IPR029058">
    <property type="entry name" value="AB_hydrolase_fold"/>
</dbReference>
<comment type="caution">
    <text evidence="2">The sequence shown here is derived from an EMBL/GenBank/DDBJ whole genome shotgun (WGS) entry which is preliminary data.</text>
</comment>
<dbReference type="GO" id="GO:0017000">
    <property type="term" value="P:antibiotic biosynthetic process"/>
    <property type="evidence" value="ECO:0007669"/>
    <property type="project" value="UniProtKB-ARBA"/>
</dbReference>
<dbReference type="EMBL" id="MDYN01000024">
    <property type="protein sequence ID" value="OQD81888.1"/>
    <property type="molecule type" value="Genomic_DNA"/>
</dbReference>
<dbReference type="Gene3D" id="3.40.50.1820">
    <property type="entry name" value="alpha/beta hydrolase"/>
    <property type="match status" value="1"/>
</dbReference>
<evidence type="ECO:0000259" key="1">
    <source>
        <dbReference type="Pfam" id="PF07859"/>
    </source>
</evidence>
<proteinExistence type="predicted"/>
<keyword evidence="3" id="KW-1185">Reference proteome</keyword>